<dbReference type="RefSeq" id="WP_231599507.1">
    <property type="nucleotide sequence ID" value="NZ_CAQN01001045.1"/>
</dbReference>
<gene>
    <name evidence="12" type="ORF">CWATWH0402_1260</name>
</gene>
<dbReference type="Gene3D" id="3.30.565.10">
    <property type="entry name" value="Histidine kinase-like ATPase, C-terminal domain"/>
    <property type="match status" value="1"/>
</dbReference>
<evidence type="ECO:0000313" key="12">
    <source>
        <dbReference type="EMBL" id="CCQ69866.1"/>
    </source>
</evidence>
<comment type="catalytic activity">
    <reaction evidence="1">
        <text>ATP + protein L-histidine = ADP + protein N-phospho-L-histidine.</text>
        <dbReference type="EC" id="2.7.13.3"/>
    </reaction>
</comment>
<protein>
    <recommendedName>
        <fullName evidence="8">Circadian input-output histidine kinase CikA</fullName>
        <ecNumber evidence="3">2.7.13.3</ecNumber>
    </recommendedName>
</protein>
<keyword evidence="5" id="KW-0808">Transferase</keyword>
<dbReference type="AlphaFoldDB" id="T2JXX9"/>
<evidence type="ECO:0000256" key="9">
    <source>
        <dbReference type="PROSITE-ProRule" id="PRU00169"/>
    </source>
</evidence>
<dbReference type="Gene3D" id="1.10.287.130">
    <property type="match status" value="1"/>
</dbReference>
<dbReference type="Gene3D" id="3.30.450.270">
    <property type="match status" value="1"/>
</dbReference>
<dbReference type="Pfam" id="PF02518">
    <property type="entry name" value="HATPase_c"/>
    <property type="match status" value="1"/>
</dbReference>
<organism evidence="12 13">
    <name type="scientific">Crocosphaera watsonii WH 0402</name>
    <dbReference type="NCBI Taxonomy" id="1284629"/>
    <lineage>
        <taxon>Bacteria</taxon>
        <taxon>Bacillati</taxon>
        <taxon>Cyanobacteriota</taxon>
        <taxon>Cyanophyceae</taxon>
        <taxon>Oscillatoriophycideae</taxon>
        <taxon>Chroococcales</taxon>
        <taxon>Aphanothecaceae</taxon>
        <taxon>Crocosphaera</taxon>
    </lineage>
</organism>
<evidence type="ECO:0000256" key="1">
    <source>
        <dbReference type="ARBA" id="ARBA00000085"/>
    </source>
</evidence>
<dbReference type="CDD" id="cd16922">
    <property type="entry name" value="HATPase_EvgS-ArcB-TorS-like"/>
    <property type="match status" value="1"/>
</dbReference>
<evidence type="ECO:0000256" key="2">
    <source>
        <dbReference type="ARBA" id="ARBA00006402"/>
    </source>
</evidence>
<dbReference type="SUPFAM" id="SSF52172">
    <property type="entry name" value="CheY-like"/>
    <property type="match status" value="1"/>
</dbReference>
<dbReference type="EMBL" id="CAQN01001045">
    <property type="protein sequence ID" value="CCQ69866.1"/>
    <property type="molecule type" value="Genomic_DNA"/>
</dbReference>
<dbReference type="Proteomes" id="UP000018130">
    <property type="component" value="Unassembled WGS sequence"/>
</dbReference>
<dbReference type="InterPro" id="IPR004358">
    <property type="entry name" value="Sig_transdc_His_kin-like_C"/>
</dbReference>
<evidence type="ECO:0000256" key="7">
    <source>
        <dbReference type="ARBA" id="ARBA00023012"/>
    </source>
</evidence>
<dbReference type="Gene3D" id="3.40.50.2300">
    <property type="match status" value="1"/>
</dbReference>
<dbReference type="CDD" id="cd17546">
    <property type="entry name" value="REC_hyHK_CKI1_RcsC-like"/>
    <property type="match status" value="1"/>
</dbReference>
<dbReference type="PANTHER" id="PTHR43047:SF72">
    <property type="entry name" value="OSMOSENSING HISTIDINE PROTEIN KINASE SLN1"/>
    <property type="match status" value="1"/>
</dbReference>
<evidence type="ECO:0000256" key="4">
    <source>
        <dbReference type="ARBA" id="ARBA00022553"/>
    </source>
</evidence>
<dbReference type="Pfam" id="PF00360">
    <property type="entry name" value="PHY"/>
    <property type="match status" value="1"/>
</dbReference>
<dbReference type="SUPFAM" id="SSF55874">
    <property type="entry name" value="ATPase domain of HSP90 chaperone/DNA topoisomerase II/histidine kinase"/>
    <property type="match status" value="1"/>
</dbReference>
<dbReference type="InterPro" id="IPR036890">
    <property type="entry name" value="HATPase_C_sf"/>
</dbReference>
<keyword evidence="6 12" id="KW-0418">Kinase</keyword>
<evidence type="ECO:0000259" key="11">
    <source>
        <dbReference type="PROSITE" id="PS50110"/>
    </source>
</evidence>
<dbReference type="PANTHER" id="PTHR43047">
    <property type="entry name" value="TWO-COMPONENT HISTIDINE PROTEIN KINASE"/>
    <property type="match status" value="1"/>
</dbReference>
<dbReference type="GO" id="GO:0006355">
    <property type="term" value="P:regulation of DNA-templated transcription"/>
    <property type="evidence" value="ECO:0007669"/>
    <property type="project" value="InterPro"/>
</dbReference>
<feature type="domain" description="Histidine kinase" evidence="10">
    <location>
        <begin position="227"/>
        <end position="450"/>
    </location>
</feature>
<evidence type="ECO:0000256" key="3">
    <source>
        <dbReference type="ARBA" id="ARBA00012438"/>
    </source>
</evidence>
<dbReference type="InterPro" id="IPR036097">
    <property type="entry name" value="HisK_dim/P_sf"/>
</dbReference>
<dbReference type="SMART" id="SM00387">
    <property type="entry name" value="HATPase_c"/>
    <property type="match status" value="1"/>
</dbReference>
<dbReference type="InterPro" id="IPR005467">
    <property type="entry name" value="His_kinase_dom"/>
</dbReference>
<evidence type="ECO:0000259" key="10">
    <source>
        <dbReference type="PROSITE" id="PS50109"/>
    </source>
</evidence>
<dbReference type="SMART" id="SM00448">
    <property type="entry name" value="REC"/>
    <property type="match status" value="1"/>
</dbReference>
<dbReference type="PRINTS" id="PR00344">
    <property type="entry name" value="BCTRLSENSOR"/>
</dbReference>
<keyword evidence="4 9" id="KW-0597">Phosphoprotein</keyword>
<proteinExistence type="inferred from homology"/>
<reference evidence="12 13" key="2">
    <citation type="submission" date="2013-09" db="EMBL/GenBank/DDBJ databases">
        <title>Whole genome comparison of six Crocosphaera watsonii strains with differing phenotypes.</title>
        <authorList>
            <person name="Bench S.R."/>
            <person name="Heller P."/>
            <person name="Frank I."/>
            <person name="Arciniega M."/>
            <person name="Shilova I.N."/>
            <person name="Zehr J.P."/>
        </authorList>
    </citation>
    <scope>NUCLEOTIDE SEQUENCE [LARGE SCALE GENOMIC DNA]</scope>
    <source>
        <strain evidence="12 13">WH 0402</strain>
    </source>
</reference>
<feature type="domain" description="Response regulatory" evidence="11">
    <location>
        <begin position="476"/>
        <end position="597"/>
    </location>
</feature>
<dbReference type="InterPro" id="IPR011006">
    <property type="entry name" value="CheY-like_superfamily"/>
</dbReference>
<dbReference type="CDD" id="cd00082">
    <property type="entry name" value="HisKA"/>
    <property type="match status" value="1"/>
</dbReference>
<dbReference type="SMART" id="SM00388">
    <property type="entry name" value="HisKA"/>
    <property type="match status" value="1"/>
</dbReference>
<accession>T2JXX9</accession>
<evidence type="ECO:0000256" key="6">
    <source>
        <dbReference type="ARBA" id="ARBA00022777"/>
    </source>
</evidence>
<dbReference type="EC" id="2.7.13.3" evidence="3"/>
<keyword evidence="7" id="KW-0902">Two-component regulatory system</keyword>
<dbReference type="PROSITE" id="PS50110">
    <property type="entry name" value="RESPONSE_REGULATORY"/>
    <property type="match status" value="1"/>
</dbReference>
<dbReference type="InterPro" id="IPR003594">
    <property type="entry name" value="HATPase_dom"/>
</dbReference>
<dbReference type="SUPFAM" id="SSF47384">
    <property type="entry name" value="Homodimeric domain of signal transducing histidine kinase"/>
    <property type="match status" value="1"/>
</dbReference>
<feature type="modified residue" description="4-aspartylphosphate" evidence="9">
    <location>
        <position position="525"/>
    </location>
</feature>
<dbReference type="InterPro" id="IPR001789">
    <property type="entry name" value="Sig_transdc_resp-reg_receiver"/>
</dbReference>
<dbReference type="SUPFAM" id="SSF55781">
    <property type="entry name" value="GAF domain-like"/>
    <property type="match status" value="1"/>
</dbReference>
<reference evidence="12 13" key="1">
    <citation type="submission" date="2013-01" db="EMBL/GenBank/DDBJ databases">
        <authorList>
            <person name="Bench S."/>
        </authorList>
    </citation>
    <scope>NUCLEOTIDE SEQUENCE [LARGE SCALE GENOMIC DNA]</scope>
    <source>
        <strain evidence="12 13">WH 0402</strain>
    </source>
</reference>
<name>T2JXX9_CROWT</name>
<dbReference type="Pfam" id="PF00512">
    <property type="entry name" value="HisKA"/>
    <property type="match status" value="1"/>
</dbReference>
<dbReference type="InterPro" id="IPR003661">
    <property type="entry name" value="HisK_dim/P_dom"/>
</dbReference>
<evidence type="ECO:0000313" key="13">
    <source>
        <dbReference type="Proteomes" id="UP000018130"/>
    </source>
</evidence>
<evidence type="ECO:0000256" key="8">
    <source>
        <dbReference type="ARBA" id="ARBA00074306"/>
    </source>
</evidence>
<dbReference type="GO" id="GO:0005886">
    <property type="term" value="C:plasma membrane"/>
    <property type="evidence" value="ECO:0007669"/>
    <property type="project" value="TreeGrafter"/>
</dbReference>
<dbReference type="Pfam" id="PF00072">
    <property type="entry name" value="Response_reg"/>
    <property type="match status" value="1"/>
</dbReference>
<dbReference type="InterPro" id="IPR043150">
    <property type="entry name" value="Phytochrome_PHY_sf"/>
</dbReference>
<dbReference type="GO" id="GO:0009927">
    <property type="term" value="F:histidine phosphotransfer kinase activity"/>
    <property type="evidence" value="ECO:0007669"/>
    <property type="project" value="TreeGrafter"/>
</dbReference>
<dbReference type="InterPro" id="IPR013515">
    <property type="entry name" value="Phytochrome_cen-reg"/>
</dbReference>
<comment type="caution">
    <text evidence="12">The sequence shown here is derived from an EMBL/GenBank/DDBJ whole genome shotgun (WGS) entry which is preliminary data.</text>
</comment>
<dbReference type="PROSITE" id="PS50109">
    <property type="entry name" value="HIS_KIN"/>
    <property type="match status" value="1"/>
</dbReference>
<dbReference type="FunFam" id="3.30.565.10:FF:000010">
    <property type="entry name" value="Sensor histidine kinase RcsC"/>
    <property type="match status" value="1"/>
</dbReference>
<evidence type="ECO:0000256" key="5">
    <source>
        <dbReference type="ARBA" id="ARBA00022679"/>
    </source>
</evidence>
<dbReference type="GO" id="GO:0009584">
    <property type="term" value="P:detection of visible light"/>
    <property type="evidence" value="ECO:0007669"/>
    <property type="project" value="InterPro"/>
</dbReference>
<sequence length="692" mass="79423">MYEEEKSFRQYRQTIKEINKRIKEELSKNKNKHDFIDNIIQKNGDSFLKLISARGIAICLDNKIFVKGNTPKKKQIKALINDFLLPKKKDVFFTDILTESYPISRKIKEIASGILAISLAANNSTYHIIWFRPEQTYEVQWAGNPYDVKLITDSQGNTELCPRNSFLQWKEIVTGKSLPWKSLEIDAAEELRGTLLLAVLGYSQSILEETTRKANQANLAKGQFLAKMSHELRTPLNAILGFAQIIDRDNSLSSEQQKYVGIINRSGEHLLSLINDVLEMSRIEAGQLILHQNYFDLYKLIQSVQELLSFKESSQEISLDFHIDSDIPQYLEGDESKLRQIIVNLVGNAIKFTQVGQIDVHLCLLSYDNNSRDIELQLQVKDTGVGIKKENLETIFEPFKQTEKGGENHEGTGLGLSISRQFARLMEGDITVESELGKGSIFTCTLKMMVQTKIEDFVKQPSKQIIGLQPSQTDYRILVVEDVKDNQLLMMKILSSVGFEVRSANNGQEALEMWQKWHPQLIWMDMRMPVMDGYEASRRIRQLEAENPNRQTPVIIIALTATAFDEERKAILEIGCNDFVLKPFKEAVIFEKMKQYLGLEYVYQESTINLSSHGTVNEVDNFEQLNAEMEKMPKAWVEELRKTALSAREKNLIHLIQEIPEQYFFLADSLNQMLEELAFEKIVNLTEGFNHE</sequence>
<dbReference type="GO" id="GO:0000155">
    <property type="term" value="F:phosphorelay sensor kinase activity"/>
    <property type="evidence" value="ECO:0007669"/>
    <property type="project" value="InterPro"/>
</dbReference>
<comment type="similarity">
    <text evidence="2">In the N-terminal section; belongs to the phytochrome family.</text>
</comment>